<dbReference type="EC" id="2.3.1.47" evidence="9"/>
<dbReference type="NCBIfam" id="TIGR00858">
    <property type="entry name" value="bioF"/>
    <property type="match status" value="1"/>
</dbReference>
<dbReference type="InterPro" id="IPR022834">
    <property type="entry name" value="AONS_Proteobacteria"/>
</dbReference>
<name>A0A1C2DMG5_9PSED</name>
<dbReference type="InterPro" id="IPR015424">
    <property type="entry name" value="PyrdxlP-dep_Trfase"/>
</dbReference>
<feature type="binding site" evidence="9">
    <location>
        <position position="204"/>
    </location>
    <ligand>
        <name>pyridoxal 5'-phosphate</name>
        <dbReference type="ChEBI" id="CHEBI:597326"/>
    </ligand>
</feature>
<comment type="subunit">
    <text evidence="4 9">Homodimer.</text>
</comment>
<dbReference type="Pfam" id="PF00155">
    <property type="entry name" value="Aminotran_1_2"/>
    <property type="match status" value="1"/>
</dbReference>
<evidence type="ECO:0000259" key="11">
    <source>
        <dbReference type="Pfam" id="PF00155"/>
    </source>
</evidence>
<feature type="domain" description="Aminotransferase class I/classII large" evidence="11">
    <location>
        <begin position="39"/>
        <end position="378"/>
    </location>
</feature>
<dbReference type="HAMAP" id="MF_01693">
    <property type="entry name" value="BioF_aminotrans_2"/>
    <property type="match status" value="1"/>
</dbReference>
<dbReference type="GO" id="GO:0030170">
    <property type="term" value="F:pyridoxal phosphate binding"/>
    <property type="evidence" value="ECO:0007669"/>
    <property type="project" value="UniProtKB-UniRule"/>
</dbReference>
<evidence type="ECO:0000313" key="13">
    <source>
        <dbReference type="Proteomes" id="UP000095143"/>
    </source>
</evidence>
<evidence type="ECO:0000256" key="1">
    <source>
        <dbReference type="ARBA" id="ARBA00001933"/>
    </source>
</evidence>
<dbReference type="PROSITE" id="PS00599">
    <property type="entry name" value="AA_TRANSFER_CLASS_2"/>
    <property type="match status" value="1"/>
</dbReference>
<evidence type="ECO:0000256" key="2">
    <source>
        <dbReference type="ARBA" id="ARBA00004746"/>
    </source>
</evidence>
<sequence>MSFDLNARLAARRAEHLYRQRPLLQSPQGPEVIVDGKPLLAFCNNDYMGLASHPEVIAAWQAGAERWGVGGGASHLVIGHSTPHHALEEALAEFTGRPRALLFSNGYMANLGTVTALVGQGDTVLEDRLNHASLLDAGLLSGARFSRYLHNNCDSLAGRLDKAVGDTLVVTDGVFSMDGDVADLPALAKAAKAKNAWLMVDDAHGFGPLGANGAGIVEHFGLGIDEVPVLIGTLGKSFGTAGAFVAGSEELIETLIQFARPYIYTTSQPPALACATLKSLELLRTEHWRREHLAALIKQFRAGAQALGLELMDSFTPIQPILIGDSGRALRLSQLLRERGVMVTAIRPPTVPAGSARLRVTLSAAHSEAQVQLLLQALEQCYPLLGVDESSELDHA</sequence>
<comment type="caution">
    <text evidence="12">The sequence shown here is derived from an EMBL/GenBank/DDBJ whole genome shotgun (WGS) entry which is preliminary data.</text>
</comment>
<proteinExistence type="inferred from homology"/>
<dbReference type="InterPro" id="IPR015422">
    <property type="entry name" value="PyrdxlP-dep_Trfase_small"/>
</dbReference>
<comment type="catalytic activity">
    <reaction evidence="8 9">
        <text>6-carboxyhexanoyl-[ACP] + L-alanine + H(+) = (8S)-8-amino-7-oxononanoate + holo-[ACP] + CO2</text>
        <dbReference type="Rhea" id="RHEA:42288"/>
        <dbReference type="Rhea" id="RHEA-COMP:9685"/>
        <dbReference type="Rhea" id="RHEA-COMP:9955"/>
        <dbReference type="ChEBI" id="CHEBI:15378"/>
        <dbReference type="ChEBI" id="CHEBI:16526"/>
        <dbReference type="ChEBI" id="CHEBI:57972"/>
        <dbReference type="ChEBI" id="CHEBI:64479"/>
        <dbReference type="ChEBI" id="CHEBI:78846"/>
        <dbReference type="ChEBI" id="CHEBI:149468"/>
        <dbReference type="EC" id="2.3.1.47"/>
    </reaction>
</comment>
<dbReference type="SUPFAM" id="SSF53383">
    <property type="entry name" value="PLP-dependent transferases"/>
    <property type="match status" value="1"/>
</dbReference>
<dbReference type="PANTHER" id="PTHR13693">
    <property type="entry name" value="CLASS II AMINOTRANSFERASE/8-AMINO-7-OXONONANOATE SYNTHASE"/>
    <property type="match status" value="1"/>
</dbReference>
<dbReference type="Gene3D" id="3.40.640.10">
    <property type="entry name" value="Type I PLP-dependent aspartate aminotransferase-like (Major domain)"/>
    <property type="match status" value="1"/>
</dbReference>
<dbReference type="AlphaFoldDB" id="A0A1C2DMG5"/>
<organism evidence="12 13">
    <name type="scientific">Pseudomonas graminis</name>
    <dbReference type="NCBI Taxonomy" id="158627"/>
    <lineage>
        <taxon>Bacteria</taxon>
        <taxon>Pseudomonadati</taxon>
        <taxon>Pseudomonadota</taxon>
        <taxon>Gammaproteobacteria</taxon>
        <taxon>Pseudomonadales</taxon>
        <taxon>Pseudomonadaceae</taxon>
        <taxon>Pseudomonas</taxon>
    </lineage>
</organism>
<gene>
    <name evidence="9" type="primary">bioF</name>
    <name evidence="12" type="ORF">BBI10_19715</name>
</gene>
<dbReference type="GO" id="GO:0008710">
    <property type="term" value="F:8-amino-7-oxononanoate synthase activity"/>
    <property type="evidence" value="ECO:0007669"/>
    <property type="project" value="UniProtKB-UniRule"/>
</dbReference>
<dbReference type="OrthoDB" id="9807157at2"/>
<accession>A0A1C2DMG5</accession>
<keyword evidence="5 9" id="KW-0808">Transferase</keyword>
<keyword evidence="6 9" id="KW-0093">Biotin biosynthesis</keyword>
<evidence type="ECO:0000256" key="4">
    <source>
        <dbReference type="ARBA" id="ARBA00011738"/>
    </source>
</evidence>
<dbReference type="InterPro" id="IPR001917">
    <property type="entry name" value="Aminotrans_II_pyridoxalP_BS"/>
</dbReference>
<feature type="binding site" evidence="9">
    <location>
        <position position="350"/>
    </location>
    <ligand>
        <name>substrate</name>
    </ligand>
</feature>
<evidence type="ECO:0000256" key="9">
    <source>
        <dbReference type="HAMAP-Rule" id="MF_01693"/>
    </source>
</evidence>
<dbReference type="RefSeq" id="WP_065991301.1">
    <property type="nucleotide sequence ID" value="NZ_MDEN01000066.1"/>
</dbReference>
<comment type="pathway">
    <text evidence="2 9">Cofactor biosynthesis; biotin biosynthesis.</text>
</comment>
<dbReference type="EMBL" id="MDEN01000066">
    <property type="protein sequence ID" value="OCX15949.1"/>
    <property type="molecule type" value="Genomic_DNA"/>
</dbReference>
<evidence type="ECO:0000256" key="6">
    <source>
        <dbReference type="ARBA" id="ARBA00022756"/>
    </source>
</evidence>
<evidence type="ECO:0000256" key="10">
    <source>
        <dbReference type="PIRSR" id="PIRSR604723-51"/>
    </source>
</evidence>
<feature type="binding site" evidence="9">
    <location>
        <position position="131"/>
    </location>
    <ligand>
        <name>substrate</name>
    </ligand>
</feature>
<dbReference type="PANTHER" id="PTHR13693:SF100">
    <property type="entry name" value="8-AMINO-7-OXONONANOATE SYNTHASE"/>
    <property type="match status" value="1"/>
</dbReference>
<comment type="function">
    <text evidence="9">Catalyzes the decarboxylative condensation of pimeloyl-[acyl-carrier protein] and L-alanine to produce 8-amino-7-oxononanoate (AON), [acyl-carrier protein], and carbon dioxide.</text>
</comment>
<keyword evidence="7 9" id="KW-0663">Pyridoxal phosphate</keyword>
<feature type="binding site" evidence="9">
    <location>
        <position position="233"/>
    </location>
    <ligand>
        <name>pyridoxal 5'-phosphate</name>
        <dbReference type="ChEBI" id="CHEBI:597326"/>
    </ligand>
</feature>
<comment type="cofactor">
    <cofactor evidence="1 9 10">
        <name>pyridoxal 5'-phosphate</name>
        <dbReference type="ChEBI" id="CHEBI:597326"/>
    </cofactor>
</comment>
<dbReference type="InterPro" id="IPR004839">
    <property type="entry name" value="Aminotransferase_I/II_large"/>
</dbReference>
<evidence type="ECO:0000313" key="12">
    <source>
        <dbReference type="EMBL" id="OCX15949.1"/>
    </source>
</evidence>
<dbReference type="GO" id="GO:0009102">
    <property type="term" value="P:biotin biosynthetic process"/>
    <property type="evidence" value="ECO:0007669"/>
    <property type="project" value="UniProtKB-UniRule"/>
</dbReference>
<dbReference type="InterPro" id="IPR004723">
    <property type="entry name" value="AONS_Archaea/Proteobacteria"/>
</dbReference>
<dbReference type="CDD" id="cd06454">
    <property type="entry name" value="KBL_like"/>
    <property type="match status" value="1"/>
</dbReference>
<feature type="modified residue" description="N6-(pyridoxal phosphate)lysine" evidence="9 10">
    <location>
        <position position="236"/>
    </location>
</feature>
<evidence type="ECO:0000256" key="5">
    <source>
        <dbReference type="ARBA" id="ARBA00022679"/>
    </source>
</evidence>
<protein>
    <recommendedName>
        <fullName evidence="9">8-amino-7-oxononanoate synthase</fullName>
        <shortName evidence="9">AONS</shortName>
        <ecNumber evidence="9">2.3.1.47</ecNumber>
    </recommendedName>
    <alternativeName>
        <fullName evidence="9">7-keto-8-amino-pelargonic acid synthase</fullName>
        <shortName evidence="9">7-KAP synthase</shortName>
        <shortName evidence="9">KAPA synthase</shortName>
    </alternativeName>
    <alternativeName>
        <fullName evidence="9">8-amino-7-ketopelargonate synthase</fullName>
    </alternativeName>
</protein>
<feature type="binding site" evidence="9">
    <location>
        <begin position="106"/>
        <end position="107"/>
    </location>
    <ligand>
        <name>pyridoxal 5'-phosphate</name>
        <dbReference type="ChEBI" id="CHEBI:597326"/>
    </ligand>
</feature>
<evidence type="ECO:0000256" key="3">
    <source>
        <dbReference type="ARBA" id="ARBA00010008"/>
    </source>
</evidence>
<feature type="binding site" evidence="9">
    <location>
        <position position="176"/>
    </location>
    <ligand>
        <name>pyridoxal 5'-phosphate</name>
        <dbReference type="ChEBI" id="CHEBI:597326"/>
    </ligand>
</feature>
<reference evidence="12 13" key="1">
    <citation type="submission" date="2016-08" db="EMBL/GenBank/DDBJ databases">
        <title>Whole genome sequence of Pseudomonas graminis strain UASWS1507, a potential biological control agent for agriculture.</title>
        <authorList>
            <person name="Crovadore J."/>
            <person name="Calmin G."/>
            <person name="Chablais R."/>
            <person name="Cochard B."/>
            <person name="Lefort F."/>
        </authorList>
    </citation>
    <scope>NUCLEOTIDE SEQUENCE [LARGE SCALE GENOMIC DNA]</scope>
    <source>
        <strain evidence="12 13">UASWS1507</strain>
    </source>
</reference>
<comment type="similarity">
    <text evidence="3 9">Belongs to the class-II pyridoxal-phosphate-dependent aminotransferase family. BioF subfamily.</text>
</comment>
<evidence type="ECO:0000256" key="7">
    <source>
        <dbReference type="ARBA" id="ARBA00022898"/>
    </source>
</evidence>
<feature type="binding site" evidence="9">
    <location>
        <position position="19"/>
    </location>
    <ligand>
        <name>substrate</name>
    </ligand>
</feature>
<dbReference type="Gene3D" id="3.90.1150.10">
    <property type="entry name" value="Aspartate Aminotransferase, domain 1"/>
    <property type="match status" value="1"/>
</dbReference>
<dbReference type="STRING" id="158627.BW687_14260"/>
<dbReference type="InterPro" id="IPR050087">
    <property type="entry name" value="AON_synthase_class-II"/>
</dbReference>
<dbReference type="InterPro" id="IPR015421">
    <property type="entry name" value="PyrdxlP-dep_Trfase_major"/>
</dbReference>
<dbReference type="UniPathway" id="UPA00078"/>
<evidence type="ECO:0000256" key="8">
    <source>
        <dbReference type="ARBA" id="ARBA00047715"/>
    </source>
</evidence>
<dbReference type="Proteomes" id="UP000095143">
    <property type="component" value="Unassembled WGS sequence"/>
</dbReference>